<evidence type="ECO:0000259" key="1">
    <source>
        <dbReference type="Pfam" id="PF13463"/>
    </source>
</evidence>
<proteinExistence type="predicted"/>
<dbReference type="RefSeq" id="WP_163493431.1">
    <property type="nucleotide sequence ID" value="NZ_CP048711.1"/>
</dbReference>
<feature type="domain" description="HTH marR-type" evidence="1">
    <location>
        <begin position="68"/>
        <end position="134"/>
    </location>
</feature>
<dbReference type="Gene3D" id="1.10.10.10">
    <property type="entry name" value="Winged helix-like DNA-binding domain superfamily/Winged helix DNA-binding domain"/>
    <property type="match status" value="1"/>
</dbReference>
<accession>A0A6C0TWM5</accession>
<dbReference type="GO" id="GO:0003700">
    <property type="term" value="F:DNA-binding transcription factor activity"/>
    <property type="evidence" value="ECO:0007669"/>
    <property type="project" value="InterPro"/>
</dbReference>
<reference evidence="2 3" key="1">
    <citation type="submission" date="2020-02" db="EMBL/GenBank/DDBJ databases">
        <title>Genome sequencing for Kineobactrum sp. M2.</title>
        <authorList>
            <person name="Park S.-J."/>
        </authorList>
    </citation>
    <scope>NUCLEOTIDE SEQUENCE [LARGE SCALE GENOMIC DNA]</scope>
    <source>
        <strain evidence="2 3">M2</strain>
    </source>
</reference>
<dbReference type="InterPro" id="IPR000835">
    <property type="entry name" value="HTH_MarR-typ"/>
</dbReference>
<gene>
    <name evidence="2" type="ORF">G3T16_00890</name>
</gene>
<protein>
    <submittedName>
        <fullName evidence="2">Winged helix DNA-binding protein</fullName>
    </submittedName>
</protein>
<dbReference type="KEGG" id="kim:G3T16_00890"/>
<evidence type="ECO:0000313" key="3">
    <source>
        <dbReference type="Proteomes" id="UP000477680"/>
    </source>
</evidence>
<dbReference type="Pfam" id="PF13463">
    <property type="entry name" value="HTH_27"/>
    <property type="match status" value="1"/>
</dbReference>
<dbReference type="Proteomes" id="UP000477680">
    <property type="component" value="Chromosome"/>
</dbReference>
<dbReference type="AlphaFoldDB" id="A0A6C0TWM5"/>
<name>A0A6C0TWM5_9GAMM</name>
<dbReference type="GO" id="GO:0003677">
    <property type="term" value="F:DNA binding"/>
    <property type="evidence" value="ECO:0007669"/>
    <property type="project" value="UniProtKB-KW"/>
</dbReference>
<dbReference type="InterPro" id="IPR036390">
    <property type="entry name" value="WH_DNA-bd_sf"/>
</dbReference>
<dbReference type="InterPro" id="IPR036388">
    <property type="entry name" value="WH-like_DNA-bd_sf"/>
</dbReference>
<sequence length="190" mass="21799">MNNEKSSVAADYGPREHFDRHWHMSTDSHEIALSEIEFSIFRIFTAFNRWMDDLTRCCQDETEQSCSGIDFALLNLVRMHDRPKSVSELARLMNRDDMPNIQYSIRKLTKSGLIEKLGTQGNKKGATYRTTDRGVVATNLYAKYRRELLIPLTRAISNSDVRMEEVANMLTLMSGIYDQAACVAATHREI</sequence>
<keyword evidence="2" id="KW-0238">DNA-binding</keyword>
<organism evidence="2 3">
    <name type="scientific">Kineobactrum salinum</name>
    <dbReference type="NCBI Taxonomy" id="2708301"/>
    <lineage>
        <taxon>Bacteria</taxon>
        <taxon>Pseudomonadati</taxon>
        <taxon>Pseudomonadota</taxon>
        <taxon>Gammaproteobacteria</taxon>
        <taxon>Cellvibrionales</taxon>
        <taxon>Halieaceae</taxon>
        <taxon>Kineobactrum</taxon>
    </lineage>
</organism>
<evidence type="ECO:0000313" key="2">
    <source>
        <dbReference type="EMBL" id="QIB64181.1"/>
    </source>
</evidence>
<dbReference type="SUPFAM" id="SSF46785">
    <property type="entry name" value="Winged helix' DNA-binding domain"/>
    <property type="match status" value="1"/>
</dbReference>
<keyword evidence="3" id="KW-1185">Reference proteome</keyword>
<dbReference type="EMBL" id="CP048711">
    <property type="protein sequence ID" value="QIB64181.1"/>
    <property type="molecule type" value="Genomic_DNA"/>
</dbReference>